<dbReference type="EMBL" id="JAANNP010000002">
    <property type="protein sequence ID" value="NHC13423.1"/>
    <property type="molecule type" value="Genomic_DNA"/>
</dbReference>
<evidence type="ECO:0000313" key="2">
    <source>
        <dbReference type="Proteomes" id="UP000800981"/>
    </source>
</evidence>
<dbReference type="RefSeq" id="WP_166279799.1">
    <property type="nucleotide sequence ID" value="NZ_JAANNP010000002.1"/>
</dbReference>
<comment type="caution">
    <text evidence="1">The sequence shown here is derived from an EMBL/GenBank/DDBJ whole genome shotgun (WGS) entry which is preliminary data.</text>
</comment>
<keyword evidence="2" id="KW-1185">Reference proteome</keyword>
<name>A0ABX0GRC7_9ACTN</name>
<proteinExistence type="predicted"/>
<reference evidence="1 2" key="1">
    <citation type="submission" date="2020-03" db="EMBL/GenBank/DDBJ databases">
        <title>Two novel Motilibacter sp.</title>
        <authorList>
            <person name="Liu S."/>
        </authorList>
    </citation>
    <scope>NUCLEOTIDE SEQUENCE [LARGE SCALE GENOMIC DNA]</scope>
    <source>
        <strain evidence="1 2">E257</strain>
    </source>
</reference>
<dbReference type="Gene3D" id="3.30.460.40">
    <property type="match status" value="1"/>
</dbReference>
<dbReference type="Proteomes" id="UP000800981">
    <property type="component" value="Unassembled WGS sequence"/>
</dbReference>
<dbReference type="Pfam" id="PF14907">
    <property type="entry name" value="NTP_transf_5"/>
    <property type="match status" value="1"/>
</dbReference>
<sequence length="363" mass="39627">MDPWAEAALWHGLHELAPPAAPISRSELLGAQRLSPLLLRYLDAHGVPTAPEVRQALEMSAFGWSTFSTLASRNGAHVVRELQRVGIDCVVSKGPSIAAHYPAPQLRPYSDLDLLLPADAYTRALTHLHAAGFVPTANSEQPWSFFDRRCREGVNLHKQGGTHVDLHHRVPPWIWSDGLAPDKLMARSRSVESHGEVLPALGAEDNLLVAALHLVSDRNLAGANLLIWRDIAQLARAADPATVVDRAREARLDGWLRNVLLALPEPVRPHPLLDALSSSARPQEIPHAARLATLLSPVPSRLGARAYQVLRLPLPAAALCLAGAAVPSRPFLAATSDTDASYARMWVRRAFRVRRDLKSRSVS</sequence>
<protein>
    <submittedName>
        <fullName evidence="1">Nucleotidyltransferase family protein</fullName>
    </submittedName>
</protein>
<dbReference type="InterPro" id="IPR039498">
    <property type="entry name" value="NTP_transf_5"/>
</dbReference>
<organism evidence="1 2">
    <name type="scientific">Motilibacter deserti</name>
    <dbReference type="NCBI Taxonomy" id="2714956"/>
    <lineage>
        <taxon>Bacteria</taxon>
        <taxon>Bacillati</taxon>
        <taxon>Actinomycetota</taxon>
        <taxon>Actinomycetes</taxon>
        <taxon>Motilibacterales</taxon>
        <taxon>Motilibacteraceae</taxon>
        <taxon>Motilibacter</taxon>
    </lineage>
</organism>
<evidence type="ECO:0000313" key="1">
    <source>
        <dbReference type="EMBL" id="NHC13423.1"/>
    </source>
</evidence>
<gene>
    <name evidence="1" type="ORF">G9H71_06465</name>
</gene>
<accession>A0ABX0GRC7</accession>